<evidence type="ECO:0000313" key="4">
    <source>
        <dbReference type="EMBL" id="ODC02755.1"/>
    </source>
</evidence>
<name>A0A1E2V7X5_9GAMM</name>
<dbReference type="STRING" id="197479.BFW38_03545"/>
<protein>
    <recommendedName>
        <fullName evidence="3">Outer membrane protein beta-barrel domain-containing protein</fullName>
    </recommendedName>
</protein>
<proteinExistence type="predicted"/>
<dbReference type="InterPro" id="IPR027385">
    <property type="entry name" value="Beta-barrel_OMP"/>
</dbReference>
<keyword evidence="5" id="KW-1185">Reference proteome</keyword>
<dbReference type="Pfam" id="PF13505">
    <property type="entry name" value="OMP_b-brl"/>
    <property type="match status" value="1"/>
</dbReference>
<dbReference type="Gene3D" id="2.40.160.20">
    <property type="match status" value="1"/>
</dbReference>
<dbReference type="SUPFAM" id="SSF56925">
    <property type="entry name" value="OMPA-like"/>
    <property type="match status" value="1"/>
</dbReference>
<sequence>MKPLLTAGILAASGLLAQPALALDTYDDTYTYAALSVHNWDSDSDSGQNPDASATGGKITFGQQLTSLVGVEVQGALGGSDSSGDTDVKLEHMVGLYVRGNLPLGRINPYLKIGASSASLEVKTADGTNSNSEFEFSYGLGAELSFTDELYMQLEYMSYIDTDDLELSGASVGLGYRFR</sequence>
<dbReference type="InterPro" id="IPR011250">
    <property type="entry name" value="OMP/PagP_B-barrel"/>
</dbReference>
<evidence type="ECO:0000313" key="5">
    <source>
        <dbReference type="Proteomes" id="UP000094291"/>
    </source>
</evidence>
<dbReference type="RefSeq" id="WP_068997150.1">
    <property type="nucleotide sequence ID" value="NZ_MDTQ01000001.1"/>
</dbReference>
<dbReference type="AlphaFoldDB" id="A0A1E2V7X5"/>
<feature type="domain" description="Outer membrane protein beta-barrel" evidence="3">
    <location>
        <begin position="9"/>
        <end position="178"/>
    </location>
</feature>
<keyword evidence="1 2" id="KW-0732">Signal</keyword>
<feature type="chain" id="PRO_5009119626" description="Outer membrane protein beta-barrel domain-containing protein" evidence="2">
    <location>
        <begin position="23"/>
        <end position="179"/>
    </location>
</feature>
<reference evidence="4 5" key="1">
    <citation type="submission" date="2016-08" db="EMBL/GenBank/DDBJ databases">
        <authorList>
            <person name="Seilhamer J.J."/>
        </authorList>
    </citation>
    <scope>NUCLEOTIDE SEQUENCE [LARGE SCALE GENOMIC DNA]</scope>
    <source>
        <strain evidence="4 5">PH27A</strain>
    </source>
</reference>
<evidence type="ECO:0000259" key="3">
    <source>
        <dbReference type="Pfam" id="PF13505"/>
    </source>
</evidence>
<feature type="signal peptide" evidence="2">
    <location>
        <begin position="1"/>
        <end position="22"/>
    </location>
</feature>
<evidence type="ECO:0000256" key="2">
    <source>
        <dbReference type="SAM" id="SignalP"/>
    </source>
</evidence>
<organism evidence="4 5">
    <name type="scientific">Terasakiispira papahanaumokuakeensis</name>
    <dbReference type="NCBI Taxonomy" id="197479"/>
    <lineage>
        <taxon>Bacteria</taxon>
        <taxon>Pseudomonadati</taxon>
        <taxon>Pseudomonadota</taxon>
        <taxon>Gammaproteobacteria</taxon>
        <taxon>Oceanospirillales</taxon>
        <taxon>Terasakiispira</taxon>
    </lineage>
</organism>
<dbReference type="Proteomes" id="UP000094291">
    <property type="component" value="Unassembled WGS sequence"/>
</dbReference>
<comment type="caution">
    <text evidence="4">The sequence shown here is derived from an EMBL/GenBank/DDBJ whole genome shotgun (WGS) entry which is preliminary data.</text>
</comment>
<dbReference type="EMBL" id="MDTQ01000001">
    <property type="protein sequence ID" value="ODC02755.1"/>
    <property type="molecule type" value="Genomic_DNA"/>
</dbReference>
<dbReference type="OrthoDB" id="5901526at2"/>
<gene>
    <name evidence="4" type="ORF">BFW38_03545</name>
</gene>
<accession>A0A1E2V7X5</accession>
<evidence type="ECO:0000256" key="1">
    <source>
        <dbReference type="ARBA" id="ARBA00022729"/>
    </source>
</evidence>